<name>A0A918UBA5_9NEIS</name>
<keyword evidence="1" id="KW-1133">Transmembrane helix</keyword>
<organism evidence="3 4">
    <name type="scientific">Paludibacterium paludis</name>
    <dbReference type="NCBI Taxonomy" id="1225769"/>
    <lineage>
        <taxon>Bacteria</taxon>
        <taxon>Pseudomonadati</taxon>
        <taxon>Pseudomonadota</taxon>
        <taxon>Betaproteobacteria</taxon>
        <taxon>Neisseriales</taxon>
        <taxon>Chromobacteriaceae</taxon>
        <taxon>Paludibacterium</taxon>
    </lineage>
</organism>
<sequence>MKFEPLSQRIDYGVDAPGAVRNLLLLGLTGWALWAAWLLGPADHPLVIRLSGFVLLAEALVVLAALSILFTAGGVWMLWESRIGKLRRRDRLLSLIDWHGGEQVLDVGCGRGLLLIGAAKRLTSGSATGIDIWQKEDLTGNHAAAAWNNIRLEGVESTVDLMTCDMRRMPFPDASFDVIVSMAAIHNIYDKQGREWAIAEIARVLKPGGHALIDDIRHLDQYERVFAQAGCPLSERFESKAFRVFVTVVSFGLLSPGVLKVRKTA</sequence>
<reference evidence="3" key="1">
    <citation type="journal article" date="2014" name="Int. J. Syst. Evol. Microbiol.">
        <title>Complete genome sequence of Corynebacterium casei LMG S-19264T (=DSM 44701T), isolated from a smear-ripened cheese.</title>
        <authorList>
            <consortium name="US DOE Joint Genome Institute (JGI-PGF)"/>
            <person name="Walter F."/>
            <person name="Albersmeier A."/>
            <person name="Kalinowski J."/>
            <person name="Ruckert C."/>
        </authorList>
    </citation>
    <scope>NUCLEOTIDE SEQUENCE</scope>
    <source>
        <strain evidence="3">KCTC 32182</strain>
    </source>
</reference>
<dbReference type="RefSeq" id="WP_189535268.1">
    <property type="nucleotide sequence ID" value="NZ_BMYX01000017.1"/>
</dbReference>
<dbReference type="Proteomes" id="UP000645257">
    <property type="component" value="Unassembled WGS sequence"/>
</dbReference>
<dbReference type="EMBL" id="BMYX01000017">
    <property type="protein sequence ID" value="GGY22230.1"/>
    <property type="molecule type" value="Genomic_DNA"/>
</dbReference>
<dbReference type="GO" id="GO:0008757">
    <property type="term" value="F:S-adenosylmethionine-dependent methyltransferase activity"/>
    <property type="evidence" value="ECO:0007669"/>
    <property type="project" value="InterPro"/>
</dbReference>
<feature type="domain" description="Methyltransferase type 11" evidence="2">
    <location>
        <begin position="105"/>
        <end position="213"/>
    </location>
</feature>
<feature type="transmembrane region" description="Helical" evidence="1">
    <location>
        <begin position="52"/>
        <end position="79"/>
    </location>
</feature>
<comment type="caution">
    <text evidence="3">The sequence shown here is derived from an EMBL/GenBank/DDBJ whole genome shotgun (WGS) entry which is preliminary data.</text>
</comment>
<proteinExistence type="predicted"/>
<feature type="transmembrane region" description="Helical" evidence="1">
    <location>
        <begin position="20"/>
        <end position="40"/>
    </location>
</feature>
<accession>A0A918UBA5</accession>
<reference evidence="3" key="2">
    <citation type="submission" date="2020-09" db="EMBL/GenBank/DDBJ databases">
        <authorList>
            <person name="Sun Q."/>
            <person name="Kim S."/>
        </authorList>
    </citation>
    <scope>NUCLEOTIDE SEQUENCE</scope>
    <source>
        <strain evidence="3">KCTC 32182</strain>
    </source>
</reference>
<protein>
    <submittedName>
        <fullName evidence="3">Type 11 methyltransferase</fullName>
    </submittedName>
</protein>
<gene>
    <name evidence="3" type="ORF">GCM10011289_27370</name>
</gene>
<dbReference type="PANTHER" id="PTHR45277">
    <property type="entry name" value="EXPRESSED PROTEIN"/>
    <property type="match status" value="1"/>
</dbReference>
<keyword evidence="1" id="KW-0812">Transmembrane</keyword>
<keyword evidence="3" id="KW-0808">Transferase</keyword>
<evidence type="ECO:0000313" key="3">
    <source>
        <dbReference type="EMBL" id="GGY22230.1"/>
    </source>
</evidence>
<evidence type="ECO:0000313" key="4">
    <source>
        <dbReference type="Proteomes" id="UP000645257"/>
    </source>
</evidence>
<dbReference type="InterPro" id="IPR013216">
    <property type="entry name" value="Methyltransf_11"/>
</dbReference>
<dbReference type="PANTHER" id="PTHR45277:SF1">
    <property type="entry name" value="EXPRESSED PROTEIN"/>
    <property type="match status" value="1"/>
</dbReference>
<evidence type="ECO:0000259" key="2">
    <source>
        <dbReference type="Pfam" id="PF08241"/>
    </source>
</evidence>
<dbReference type="GO" id="GO:0032259">
    <property type="term" value="P:methylation"/>
    <property type="evidence" value="ECO:0007669"/>
    <property type="project" value="UniProtKB-KW"/>
</dbReference>
<dbReference type="SUPFAM" id="SSF53335">
    <property type="entry name" value="S-adenosyl-L-methionine-dependent methyltransferases"/>
    <property type="match status" value="1"/>
</dbReference>
<evidence type="ECO:0000256" key="1">
    <source>
        <dbReference type="SAM" id="Phobius"/>
    </source>
</evidence>
<keyword evidence="4" id="KW-1185">Reference proteome</keyword>
<keyword evidence="1" id="KW-0472">Membrane</keyword>
<dbReference type="Gene3D" id="3.40.50.150">
    <property type="entry name" value="Vaccinia Virus protein VP39"/>
    <property type="match status" value="1"/>
</dbReference>
<dbReference type="InterPro" id="IPR029063">
    <property type="entry name" value="SAM-dependent_MTases_sf"/>
</dbReference>
<dbReference type="CDD" id="cd02440">
    <property type="entry name" value="AdoMet_MTases"/>
    <property type="match status" value="1"/>
</dbReference>
<dbReference type="Pfam" id="PF08241">
    <property type="entry name" value="Methyltransf_11"/>
    <property type="match status" value="1"/>
</dbReference>
<dbReference type="AlphaFoldDB" id="A0A918UBA5"/>
<keyword evidence="3" id="KW-0489">Methyltransferase</keyword>